<sequence length="324" mass="35409">MADRHIPVLCNDVVHVFAPLFASGSSEVRLLDGTLGLGGHSEALLSASPSCRILGLDRDTEALALARERLSPFADRFSTQHACFGTCAEALDRMGWDRIDGALIDIGVSSLQLDEGERGFSVRSDGPLDMRMDAHAPRTAADIVNTADAATLREIIATYGEDPMAARIARAICSARERGPITTTAGLAALVEQAYPQVWRAKSRHHPATRTFQALRMVVNDELGELERFLKSILARLAIGGRLCVITFHSLEDRLVKKTMKEWSQGCLCPPHVDVCRCHHVPEVRLLTKKPVTATAGELARNPRASSAKLRACEKLCDWQGERP</sequence>
<dbReference type="Proteomes" id="UP000886752">
    <property type="component" value="Unassembled WGS sequence"/>
</dbReference>
<dbReference type="Gene3D" id="1.10.150.170">
    <property type="entry name" value="Putative methyltransferase TM0872, insert domain"/>
    <property type="match status" value="1"/>
</dbReference>
<dbReference type="SUPFAM" id="SSF81799">
    <property type="entry name" value="Putative methyltransferase TM0872, insert domain"/>
    <property type="match status" value="1"/>
</dbReference>
<evidence type="ECO:0000256" key="2">
    <source>
        <dbReference type="ARBA" id="ARBA00022552"/>
    </source>
</evidence>
<dbReference type="HAMAP" id="MF_01007">
    <property type="entry name" value="16SrRNA_methyltr_H"/>
    <property type="match status" value="1"/>
</dbReference>
<keyword evidence="3 6" id="KW-0489">Methyltransferase</keyword>
<feature type="binding site" evidence="6">
    <location>
        <position position="105"/>
    </location>
    <ligand>
        <name>S-adenosyl-L-methionine</name>
        <dbReference type="ChEBI" id="CHEBI:59789"/>
    </ligand>
</feature>
<keyword evidence="5 6" id="KW-0949">S-adenosyl-L-methionine</keyword>
<feature type="binding site" evidence="6">
    <location>
        <position position="112"/>
    </location>
    <ligand>
        <name>S-adenosyl-L-methionine</name>
        <dbReference type="ChEBI" id="CHEBI:59789"/>
    </ligand>
</feature>
<dbReference type="PANTHER" id="PTHR11265">
    <property type="entry name" value="S-ADENOSYL-METHYLTRANSFERASE MRAW"/>
    <property type="match status" value="1"/>
</dbReference>
<accession>A0A9D1PXI7</accession>
<dbReference type="EC" id="2.1.1.199" evidence="6"/>
<comment type="similarity">
    <text evidence="1 6">Belongs to the methyltransferase superfamily. RsmH family.</text>
</comment>
<comment type="subcellular location">
    <subcellularLocation>
        <location evidence="6">Cytoplasm</location>
    </subcellularLocation>
</comment>
<keyword evidence="6" id="KW-0963">Cytoplasm</keyword>
<evidence type="ECO:0000256" key="6">
    <source>
        <dbReference type="HAMAP-Rule" id="MF_01007"/>
    </source>
</evidence>
<dbReference type="PIRSF" id="PIRSF004486">
    <property type="entry name" value="MraW"/>
    <property type="match status" value="1"/>
</dbReference>
<comment type="function">
    <text evidence="6">Specifically methylates the N4 position of cytidine in position 1402 (C1402) of 16S rRNA.</text>
</comment>
<dbReference type="GO" id="GO:0070475">
    <property type="term" value="P:rRNA base methylation"/>
    <property type="evidence" value="ECO:0007669"/>
    <property type="project" value="UniProtKB-UniRule"/>
</dbReference>
<dbReference type="NCBIfam" id="TIGR00006">
    <property type="entry name" value="16S rRNA (cytosine(1402)-N(4))-methyltransferase RsmH"/>
    <property type="match status" value="1"/>
</dbReference>
<dbReference type="SUPFAM" id="SSF53335">
    <property type="entry name" value="S-adenosyl-L-methionine-dependent methyltransferases"/>
    <property type="match status" value="1"/>
</dbReference>
<protein>
    <recommendedName>
        <fullName evidence="6">Ribosomal RNA small subunit methyltransferase H</fullName>
        <ecNumber evidence="6">2.1.1.199</ecNumber>
    </recommendedName>
    <alternativeName>
        <fullName evidence="6">16S rRNA m(4)C1402 methyltransferase</fullName>
    </alternativeName>
    <alternativeName>
        <fullName evidence="6">rRNA (cytosine-N(4)-)-methyltransferase RsmH</fullName>
    </alternativeName>
</protein>
<dbReference type="Gene3D" id="3.40.50.150">
    <property type="entry name" value="Vaccinia Virus protein VP39"/>
    <property type="match status" value="1"/>
</dbReference>
<dbReference type="GO" id="GO:0071424">
    <property type="term" value="F:rRNA (cytosine-N4-)-methyltransferase activity"/>
    <property type="evidence" value="ECO:0007669"/>
    <property type="project" value="UniProtKB-UniRule"/>
</dbReference>
<organism evidence="7 8">
    <name type="scientific">Candidatus Desulfovibrio intestinipullorum</name>
    <dbReference type="NCBI Taxonomy" id="2838536"/>
    <lineage>
        <taxon>Bacteria</taxon>
        <taxon>Pseudomonadati</taxon>
        <taxon>Thermodesulfobacteriota</taxon>
        <taxon>Desulfovibrionia</taxon>
        <taxon>Desulfovibrionales</taxon>
        <taxon>Desulfovibrionaceae</taxon>
        <taxon>Desulfovibrio</taxon>
    </lineage>
</organism>
<evidence type="ECO:0000256" key="5">
    <source>
        <dbReference type="ARBA" id="ARBA00022691"/>
    </source>
</evidence>
<evidence type="ECO:0000256" key="4">
    <source>
        <dbReference type="ARBA" id="ARBA00022679"/>
    </source>
</evidence>
<dbReference type="GO" id="GO:0005737">
    <property type="term" value="C:cytoplasm"/>
    <property type="evidence" value="ECO:0007669"/>
    <property type="project" value="UniProtKB-SubCell"/>
</dbReference>
<feature type="binding site" evidence="6">
    <location>
        <begin position="38"/>
        <end position="40"/>
    </location>
    <ligand>
        <name>S-adenosyl-L-methionine</name>
        <dbReference type="ChEBI" id="CHEBI:59789"/>
    </ligand>
</feature>
<dbReference type="InterPro" id="IPR023397">
    <property type="entry name" value="SAM-dep_MeTrfase_MraW_recog"/>
</dbReference>
<keyword evidence="2 6" id="KW-0698">rRNA processing</keyword>
<dbReference type="AlphaFoldDB" id="A0A9D1PXI7"/>
<evidence type="ECO:0000313" key="8">
    <source>
        <dbReference type="Proteomes" id="UP000886752"/>
    </source>
</evidence>
<keyword evidence="4 6" id="KW-0808">Transferase</keyword>
<reference evidence="7" key="1">
    <citation type="journal article" date="2021" name="PeerJ">
        <title>Extensive microbial diversity within the chicken gut microbiome revealed by metagenomics and culture.</title>
        <authorList>
            <person name="Gilroy R."/>
            <person name="Ravi A."/>
            <person name="Getino M."/>
            <person name="Pursley I."/>
            <person name="Horton D.L."/>
            <person name="Alikhan N.F."/>
            <person name="Baker D."/>
            <person name="Gharbi K."/>
            <person name="Hall N."/>
            <person name="Watson M."/>
            <person name="Adriaenssens E.M."/>
            <person name="Foster-Nyarko E."/>
            <person name="Jarju S."/>
            <person name="Secka A."/>
            <person name="Antonio M."/>
            <person name="Oren A."/>
            <person name="Chaudhuri R.R."/>
            <person name="La Ragione R."/>
            <person name="Hildebrand F."/>
            <person name="Pallen M.J."/>
        </authorList>
    </citation>
    <scope>NUCLEOTIDE SEQUENCE</scope>
    <source>
        <strain evidence="7">ChiHecec2B26-446</strain>
    </source>
</reference>
<evidence type="ECO:0000256" key="3">
    <source>
        <dbReference type="ARBA" id="ARBA00022603"/>
    </source>
</evidence>
<gene>
    <name evidence="6 7" type="primary">rsmH</name>
    <name evidence="7" type="ORF">H9894_09590</name>
</gene>
<dbReference type="Pfam" id="PF01795">
    <property type="entry name" value="Methyltransf_5"/>
    <property type="match status" value="1"/>
</dbReference>
<comment type="catalytic activity">
    <reaction evidence="6">
        <text>cytidine(1402) in 16S rRNA + S-adenosyl-L-methionine = N(4)-methylcytidine(1402) in 16S rRNA + S-adenosyl-L-homocysteine + H(+)</text>
        <dbReference type="Rhea" id="RHEA:42928"/>
        <dbReference type="Rhea" id="RHEA-COMP:10286"/>
        <dbReference type="Rhea" id="RHEA-COMP:10287"/>
        <dbReference type="ChEBI" id="CHEBI:15378"/>
        <dbReference type="ChEBI" id="CHEBI:57856"/>
        <dbReference type="ChEBI" id="CHEBI:59789"/>
        <dbReference type="ChEBI" id="CHEBI:74506"/>
        <dbReference type="ChEBI" id="CHEBI:82748"/>
        <dbReference type="EC" id="2.1.1.199"/>
    </reaction>
</comment>
<evidence type="ECO:0000256" key="1">
    <source>
        <dbReference type="ARBA" id="ARBA00010396"/>
    </source>
</evidence>
<dbReference type="InterPro" id="IPR002903">
    <property type="entry name" value="RsmH"/>
</dbReference>
<dbReference type="EMBL" id="DXHV01000080">
    <property type="protein sequence ID" value="HIW01419.1"/>
    <property type="molecule type" value="Genomic_DNA"/>
</dbReference>
<evidence type="ECO:0000313" key="7">
    <source>
        <dbReference type="EMBL" id="HIW01419.1"/>
    </source>
</evidence>
<dbReference type="PANTHER" id="PTHR11265:SF0">
    <property type="entry name" value="12S RRNA N4-METHYLCYTIDINE METHYLTRANSFERASE"/>
    <property type="match status" value="1"/>
</dbReference>
<comment type="caution">
    <text evidence="7">The sequence shown here is derived from an EMBL/GenBank/DDBJ whole genome shotgun (WGS) entry which is preliminary data.</text>
</comment>
<feature type="binding site" evidence="6">
    <location>
        <position position="84"/>
    </location>
    <ligand>
        <name>S-adenosyl-L-methionine</name>
        <dbReference type="ChEBI" id="CHEBI:59789"/>
    </ligand>
</feature>
<feature type="binding site" evidence="6">
    <location>
        <position position="57"/>
    </location>
    <ligand>
        <name>S-adenosyl-L-methionine</name>
        <dbReference type="ChEBI" id="CHEBI:59789"/>
    </ligand>
</feature>
<name>A0A9D1PXI7_9BACT</name>
<reference evidence="7" key="2">
    <citation type="submission" date="2021-04" db="EMBL/GenBank/DDBJ databases">
        <authorList>
            <person name="Gilroy R."/>
        </authorList>
    </citation>
    <scope>NUCLEOTIDE SEQUENCE</scope>
    <source>
        <strain evidence="7">ChiHecec2B26-446</strain>
    </source>
</reference>
<dbReference type="InterPro" id="IPR029063">
    <property type="entry name" value="SAM-dependent_MTases_sf"/>
</dbReference>
<proteinExistence type="inferred from homology"/>